<keyword evidence="3" id="KW-1185">Reference proteome</keyword>
<comment type="caution">
    <text evidence="2">The sequence shown here is derived from an EMBL/GenBank/DDBJ whole genome shotgun (WGS) entry which is preliminary data.</text>
</comment>
<protein>
    <submittedName>
        <fullName evidence="2">Uncharacterized protein</fullName>
    </submittedName>
</protein>
<gene>
    <name evidence="2" type="ORF">C8P66_10391</name>
</gene>
<evidence type="ECO:0000256" key="1">
    <source>
        <dbReference type="SAM" id="MobiDB-lite"/>
    </source>
</evidence>
<reference evidence="2 3" key="1">
    <citation type="submission" date="2018-06" db="EMBL/GenBank/DDBJ databases">
        <title>Genomic Encyclopedia of Archaeal and Bacterial Type Strains, Phase II (KMG-II): from individual species to whole genera.</title>
        <authorList>
            <person name="Goeker M."/>
        </authorList>
    </citation>
    <scope>NUCLEOTIDE SEQUENCE [LARGE SCALE GENOMIC DNA]</scope>
    <source>
        <strain evidence="2 3">DSM 24525</strain>
    </source>
</reference>
<dbReference type="AlphaFoldDB" id="A0A2W7JA96"/>
<dbReference type="OrthoDB" id="8910986at2"/>
<accession>A0A2W7JA96</accession>
<evidence type="ECO:0000313" key="3">
    <source>
        <dbReference type="Proteomes" id="UP000249688"/>
    </source>
</evidence>
<evidence type="ECO:0000313" key="2">
    <source>
        <dbReference type="EMBL" id="PZW49065.1"/>
    </source>
</evidence>
<dbReference type="RefSeq" id="WP_111396777.1">
    <property type="nucleotide sequence ID" value="NZ_QKYU01000003.1"/>
</dbReference>
<feature type="region of interest" description="Disordered" evidence="1">
    <location>
        <begin position="1"/>
        <end position="26"/>
    </location>
</feature>
<proteinExistence type="predicted"/>
<organism evidence="2 3">
    <name type="scientific">Humitalea rosea</name>
    <dbReference type="NCBI Taxonomy" id="990373"/>
    <lineage>
        <taxon>Bacteria</taxon>
        <taxon>Pseudomonadati</taxon>
        <taxon>Pseudomonadota</taxon>
        <taxon>Alphaproteobacteria</taxon>
        <taxon>Acetobacterales</taxon>
        <taxon>Roseomonadaceae</taxon>
        <taxon>Humitalea</taxon>
    </lineage>
</organism>
<dbReference type="InterPro" id="IPR045709">
    <property type="entry name" value="DUF6065"/>
</dbReference>
<name>A0A2W7JA96_9PROT</name>
<dbReference type="Proteomes" id="UP000249688">
    <property type="component" value="Unassembled WGS sequence"/>
</dbReference>
<dbReference type="EMBL" id="QKYU01000003">
    <property type="protein sequence ID" value="PZW49065.1"/>
    <property type="molecule type" value="Genomic_DNA"/>
</dbReference>
<dbReference type="Pfam" id="PF19541">
    <property type="entry name" value="DUF6065"/>
    <property type="match status" value="1"/>
</dbReference>
<sequence>MSQPTPPVRFHALLPGQRPPARADRSGLGTLPIRAWRYCEAATTAAGLGWHLFPPTCLRLMWDGERIWWQCDTVNEDWMALDDAAQFPGFSDVFDAAAPPALQGFSPPLLTALPESGVVQLWTGLMAQSAPGWSLLLRRPPNLPPAPGLDAFEGLVETDAWFGPLFLNLRLTRTNEVVTLRPEWPIALAQPVPRPAYAEAWLNGAQMVEGFSEMDWAGYDAAVGVPAREAEHRPGHYAIAARKRRRAEDARSCPFHHAARLGLAAVTSAPAP</sequence>